<reference evidence="12" key="1">
    <citation type="submission" date="2018-05" db="EMBL/GenBank/DDBJ databases">
        <authorList>
            <person name="Lanie J.A."/>
            <person name="Ng W.-L."/>
            <person name="Kazmierczak K.M."/>
            <person name="Andrzejewski T.M."/>
            <person name="Davidsen T.M."/>
            <person name="Wayne K.J."/>
            <person name="Tettelin H."/>
            <person name="Glass J.I."/>
            <person name="Rusch D."/>
            <person name="Podicherti R."/>
            <person name="Tsui H.-C.T."/>
            <person name="Winkler M.E."/>
        </authorList>
    </citation>
    <scope>NUCLEOTIDE SEQUENCE</scope>
</reference>
<comment type="similarity">
    <text evidence="2">Belongs to the RNA methyltransferase RsmE family.</text>
</comment>
<comment type="catalytic activity">
    <reaction evidence="10">
        <text>uridine(1498) in 16S rRNA + S-adenosyl-L-methionine = N(3)-methyluridine(1498) in 16S rRNA + S-adenosyl-L-homocysteine + H(+)</text>
        <dbReference type="Rhea" id="RHEA:42920"/>
        <dbReference type="Rhea" id="RHEA-COMP:10283"/>
        <dbReference type="Rhea" id="RHEA-COMP:10284"/>
        <dbReference type="ChEBI" id="CHEBI:15378"/>
        <dbReference type="ChEBI" id="CHEBI:57856"/>
        <dbReference type="ChEBI" id="CHEBI:59789"/>
        <dbReference type="ChEBI" id="CHEBI:65315"/>
        <dbReference type="ChEBI" id="CHEBI:74502"/>
        <dbReference type="EC" id="2.1.1.193"/>
    </reaction>
</comment>
<evidence type="ECO:0000256" key="3">
    <source>
        <dbReference type="ARBA" id="ARBA00012328"/>
    </source>
</evidence>
<keyword evidence="5" id="KW-0698">rRNA processing</keyword>
<sequence length="248" mass="27395">MHRFFVSSELLTRDKVHLPAHVSEQLFRVLRAKNGDEVVLLDSSGLERFVRLDSVEKHSCVGTVMKTVEGKGEPAVSVTLYQALIKSDRFEYALQKGVEVGVSRFVPFISERTEVESPSNSRLTRWRRIIREAAEQSGRSILPELEMSGSLKCFLKSVSGAAIIPWEQKSITGIRQVLAEFHKNEKLRCSEVSVFIGPVGGFTHDEIQLAEQSGVIPVSLGSRILRSETAGVAAALTILYEAGEMGLP</sequence>
<evidence type="ECO:0000256" key="2">
    <source>
        <dbReference type="ARBA" id="ARBA00005528"/>
    </source>
</evidence>
<dbReference type="PANTHER" id="PTHR30027:SF3">
    <property type="entry name" value="16S RRNA (URACIL(1498)-N(3))-METHYLTRANSFERASE"/>
    <property type="match status" value="1"/>
</dbReference>
<accession>A0A381TL37</accession>
<comment type="function">
    <text evidence="9">Specifically methylates the N3 position of the uracil ring of uridine 1498 (m3U1498) in 16S rRNA. Acts on the fully assembled 30S ribosomal subunit.</text>
</comment>
<dbReference type="InterPro" id="IPR006700">
    <property type="entry name" value="RsmE"/>
</dbReference>
<dbReference type="EMBL" id="UINC01004592">
    <property type="protein sequence ID" value="SVA15477.1"/>
    <property type="molecule type" value="Genomic_DNA"/>
</dbReference>
<evidence type="ECO:0000256" key="7">
    <source>
        <dbReference type="ARBA" id="ARBA00022679"/>
    </source>
</evidence>
<dbReference type="GO" id="GO:0070475">
    <property type="term" value="P:rRNA base methylation"/>
    <property type="evidence" value="ECO:0007669"/>
    <property type="project" value="TreeGrafter"/>
</dbReference>
<dbReference type="InterPro" id="IPR029028">
    <property type="entry name" value="Alpha/beta_knot_MTases"/>
</dbReference>
<dbReference type="GO" id="GO:0005737">
    <property type="term" value="C:cytoplasm"/>
    <property type="evidence" value="ECO:0007669"/>
    <property type="project" value="UniProtKB-SubCell"/>
</dbReference>
<keyword evidence="4" id="KW-0963">Cytoplasm</keyword>
<organism evidence="12">
    <name type="scientific">marine metagenome</name>
    <dbReference type="NCBI Taxonomy" id="408172"/>
    <lineage>
        <taxon>unclassified sequences</taxon>
        <taxon>metagenomes</taxon>
        <taxon>ecological metagenomes</taxon>
    </lineage>
</organism>
<dbReference type="InterPro" id="IPR029026">
    <property type="entry name" value="tRNA_m1G_MTases_N"/>
</dbReference>
<keyword evidence="7" id="KW-0808">Transferase</keyword>
<evidence type="ECO:0000259" key="11">
    <source>
        <dbReference type="Pfam" id="PF04452"/>
    </source>
</evidence>
<dbReference type="EC" id="2.1.1.193" evidence="3"/>
<keyword evidence="8" id="KW-0949">S-adenosyl-L-methionine</keyword>
<evidence type="ECO:0000313" key="12">
    <source>
        <dbReference type="EMBL" id="SVA15477.1"/>
    </source>
</evidence>
<evidence type="ECO:0000256" key="8">
    <source>
        <dbReference type="ARBA" id="ARBA00022691"/>
    </source>
</evidence>
<evidence type="ECO:0000256" key="10">
    <source>
        <dbReference type="ARBA" id="ARBA00047944"/>
    </source>
</evidence>
<evidence type="ECO:0000256" key="9">
    <source>
        <dbReference type="ARBA" id="ARBA00025699"/>
    </source>
</evidence>
<dbReference type="SUPFAM" id="SSF88697">
    <property type="entry name" value="PUA domain-like"/>
    <property type="match status" value="1"/>
</dbReference>
<dbReference type="NCBIfam" id="TIGR00046">
    <property type="entry name" value="RsmE family RNA methyltransferase"/>
    <property type="match status" value="1"/>
</dbReference>
<keyword evidence="6" id="KW-0489">Methyltransferase</keyword>
<dbReference type="GO" id="GO:0070042">
    <property type="term" value="F:rRNA (uridine-N3-)-methyltransferase activity"/>
    <property type="evidence" value="ECO:0007669"/>
    <property type="project" value="TreeGrafter"/>
</dbReference>
<evidence type="ECO:0000256" key="4">
    <source>
        <dbReference type="ARBA" id="ARBA00022490"/>
    </source>
</evidence>
<protein>
    <recommendedName>
        <fullName evidence="3">16S rRNA (uracil(1498)-N(3))-methyltransferase</fullName>
        <ecNumber evidence="3">2.1.1.193</ecNumber>
    </recommendedName>
</protein>
<proteinExistence type="inferred from homology"/>
<dbReference type="Pfam" id="PF04452">
    <property type="entry name" value="Methyltrans_RNA"/>
    <property type="match status" value="1"/>
</dbReference>
<dbReference type="InterPro" id="IPR046886">
    <property type="entry name" value="RsmE_MTase_dom"/>
</dbReference>
<evidence type="ECO:0000256" key="5">
    <source>
        <dbReference type="ARBA" id="ARBA00022552"/>
    </source>
</evidence>
<dbReference type="Gene3D" id="3.40.1280.10">
    <property type="match status" value="1"/>
</dbReference>
<evidence type="ECO:0000256" key="1">
    <source>
        <dbReference type="ARBA" id="ARBA00004496"/>
    </source>
</evidence>
<comment type="subcellular location">
    <subcellularLocation>
        <location evidence="1">Cytoplasm</location>
    </subcellularLocation>
</comment>
<dbReference type="PIRSF" id="PIRSF015601">
    <property type="entry name" value="MTase_slr0722"/>
    <property type="match status" value="1"/>
</dbReference>
<gene>
    <name evidence="12" type="ORF">METZ01_LOCUS68331</name>
</gene>
<evidence type="ECO:0000256" key="6">
    <source>
        <dbReference type="ARBA" id="ARBA00022603"/>
    </source>
</evidence>
<dbReference type="InterPro" id="IPR015947">
    <property type="entry name" value="PUA-like_sf"/>
</dbReference>
<dbReference type="CDD" id="cd18084">
    <property type="entry name" value="RsmE-like"/>
    <property type="match status" value="1"/>
</dbReference>
<dbReference type="PANTHER" id="PTHR30027">
    <property type="entry name" value="RIBOSOMAL RNA SMALL SUBUNIT METHYLTRANSFERASE E"/>
    <property type="match status" value="1"/>
</dbReference>
<dbReference type="SUPFAM" id="SSF75217">
    <property type="entry name" value="alpha/beta knot"/>
    <property type="match status" value="1"/>
</dbReference>
<name>A0A381TL37_9ZZZZ</name>
<feature type="domain" description="Ribosomal RNA small subunit methyltransferase E methyltransferase" evidence="11">
    <location>
        <begin position="75"/>
        <end position="236"/>
    </location>
</feature>
<dbReference type="AlphaFoldDB" id="A0A381TL37"/>